<evidence type="ECO:0000259" key="5">
    <source>
        <dbReference type="PROSITE" id="PS51841"/>
    </source>
</evidence>
<dbReference type="SUPFAM" id="SSF64593">
    <property type="entry name" value="Intermediate filament protein, coiled coil region"/>
    <property type="match status" value="1"/>
</dbReference>
<sequence>MNSDFGSGRSRRSYIETYAFTAEERSDFQDLNSRLERYISLVKGLERDNAQLVNELRQLHESWGQQNGTYRISLQKILSDRDDSVAAIKGSAEKAIRAKRISADIGLLNRRIEDIREAEQADRARCSELRSEISRAEADLDAQQRENNRLSDERSQLADQNAKLYGDYEKISDEIDRIRLELAEYQAKEERLLAEKEFLLKVQEREVLEVNGLLEETSFDAREFFKNDIALAIKDIKLEYDQTHRIVREGVTTQYQQKVDELRRLAEAKSSEEARFRQDQINKMENMIGDLRMKFRPLEDRNRMLEDEYRQLQNAMKNDEDRFDAEKKRRQEEYKNALANYQRLLAEQGSLSEVALLELEIYRKMIECEEKRWGPGSGSGLGSGVGSGVAPRGSNSGVAPRGSNPGMAPRGSNISTVQQSYTQTIKHRTYTGDVRIKDCDEDGKFVVVENAGYSEQRLSGYRIRRSVAGQERTFTFPSLFTLGPGQTVQISARGYTPDRRECNHYLTFEDDTTWGTNGTFVTRLYNNLGTEVSQFELMLTSDL</sequence>
<dbReference type="PANTHER" id="PTHR45721">
    <property type="entry name" value="LAMIN DM0-RELATED"/>
    <property type="match status" value="1"/>
</dbReference>
<dbReference type="GO" id="GO:0051664">
    <property type="term" value="P:nuclear pore localization"/>
    <property type="evidence" value="ECO:0007669"/>
    <property type="project" value="TreeGrafter"/>
</dbReference>
<dbReference type="PANTHER" id="PTHR45721:SF12">
    <property type="entry name" value="INTERMEDIATE FILAMENT PROTEIN IFA-1"/>
    <property type="match status" value="1"/>
</dbReference>
<evidence type="ECO:0000256" key="2">
    <source>
        <dbReference type="ARBA" id="ARBA00023054"/>
    </source>
</evidence>
<dbReference type="Proteomes" id="UP001176961">
    <property type="component" value="Unassembled WGS sequence"/>
</dbReference>
<dbReference type="GO" id="GO:0005652">
    <property type="term" value="C:nuclear lamina"/>
    <property type="evidence" value="ECO:0007669"/>
    <property type="project" value="TreeGrafter"/>
</dbReference>
<dbReference type="InterPro" id="IPR001322">
    <property type="entry name" value="Lamin_tail_dom"/>
</dbReference>
<dbReference type="GO" id="GO:0005882">
    <property type="term" value="C:intermediate filament"/>
    <property type="evidence" value="ECO:0007669"/>
    <property type="project" value="UniProtKB-KW"/>
</dbReference>
<feature type="coiled-coil region" evidence="3">
    <location>
        <begin position="126"/>
        <end position="202"/>
    </location>
</feature>
<name>A0AA36DPN6_CYLNA</name>
<comment type="caution">
    <text evidence="6">The sequence shown here is derived from an EMBL/GenBank/DDBJ whole genome shotgun (WGS) entry which is preliminary data.</text>
</comment>
<dbReference type="GO" id="GO:0031507">
    <property type="term" value="P:heterochromatin formation"/>
    <property type="evidence" value="ECO:0007669"/>
    <property type="project" value="TreeGrafter"/>
</dbReference>
<keyword evidence="2 3" id="KW-0175">Coiled coil</keyword>
<dbReference type="InterPro" id="IPR036415">
    <property type="entry name" value="Lamin_tail_dom_sf"/>
</dbReference>
<dbReference type="Pfam" id="PF00038">
    <property type="entry name" value="Filament"/>
    <property type="match status" value="1"/>
</dbReference>
<evidence type="ECO:0000256" key="1">
    <source>
        <dbReference type="ARBA" id="ARBA00022754"/>
    </source>
</evidence>
<dbReference type="Pfam" id="PF00932">
    <property type="entry name" value="LTD"/>
    <property type="match status" value="1"/>
</dbReference>
<dbReference type="EMBL" id="CATQJL010000001">
    <property type="protein sequence ID" value="CAJ0591076.1"/>
    <property type="molecule type" value="Genomic_DNA"/>
</dbReference>
<dbReference type="GO" id="GO:0005200">
    <property type="term" value="F:structural constituent of cytoskeleton"/>
    <property type="evidence" value="ECO:0007669"/>
    <property type="project" value="TreeGrafter"/>
</dbReference>
<gene>
    <name evidence="6" type="ORF">CYNAS_LOCUS3059</name>
</gene>
<dbReference type="SUPFAM" id="SSF74853">
    <property type="entry name" value="Lamin A/C globular tail domain"/>
    <property type="match status" value="1"/>
</dbReference>
<dbReference type="PROSITE" id="PS51841">
    <property type="entry name" value="LTD"/>
    <property type="match status" value="1"/>
</dbReference>
<evidence type="ECO:0000313" key="7">
    <source>
        <dbReference type="Proteomes" id="UP001176961"/>
    </source>
</evidence>
<evidence type="ECO:0000256" key="3">
    <source>
        <dbReference type="SAM" id="Coils"/>
    </source>
</evidence>
<accession>A0AA36DPN6</accession>
<organism evidence="6 7">
    <name type="scientific">Cylicocyclus nassatus</name>
    <name type="common">Nematode worm</name>
    <dbReference type="NCBI Taxonomy" id="53992"/>
    <lineage>
        <taxon>Eukaryota</taxon>
        <taxon>Metazoa</taxon>
        <taxon>Ecdysozoa</taxon>
        <taxon>Nematoda</taxon>
        <taxon>Chromadorea</taxon>
        <taxon>Rhabditida</taxon>
        <taxon>Rhabditina</taxon>
        <taxon>Rhabditomorpha</taxon>
        <taxon>Strongyloidea</taxon>
        <taxon>Strongylidae</taxon>
        <taxon>Cylicocyclus</taxon>
    </lineage>
</organism>
<dbReference type="AlphaFoldDB" id="A0AA36DPN6"/>
<keyword evidence="1" id="KW-0403">Intermediate filament</keyword>
<feature type="coiled-coil region" evidence="3">
    <location>
        <begin position="28"/>
        <end position="62"/>
    </location>
</feature>
<dbReference type="Gene3D" id="2.60.40.1260">
    <property type="entry name" value="Lamin Tail domain"/>
    <property type="match status" value="1"/>
</dbReference>
<feature type="domain" description="LTD" evidence="5">
    <location>
        <begin position="422"/>
        <end position="541"/>
    </location>
</feature>
<evidence type="ECO:0000313" key="6">
    <source>
        <dbReference type="EMBL" id="CAJ0591076.1"/>
    </source>
</evidence>
<evidence type="ECO:0000256" key="4">
    <source>
        <dbReference type="SAM" id="MobiDB-lite"/>
    </source>
</evidence>
<dbReference type="GO" id="GO:0090435">
    <property type="term" value="P:protein localization to nuclear envelope"/>
    <property type="evidence" value="ECO:0007669"/>
    <property type="project" value="TreeGrafter"/>
</dbReference>
<feature type="region of interest" description="Disordered" evidence="4">
    <location>
        <begin position="376"/>
        <end position="416"/>
    </location>
</feature>
<keyword evidence="7" id="KW-1185">Reference proteome</keyword>
<proteinExistence type="predicted"/>
<reference evidence="6" key="1">
    <citation type="submission" date="2023-07" db="EMBL/GenBank/DDBJ databases">
        <authorList>
            <consortium name="CYATHOMIX"/>
        </authorList>
    </citation>
    <scope>NUCLEOTIDE SEQUENCE</scope>
    <source>
        <strain evidence="6">N/A</strain>
    </source>
</reference>
<dbReference type="GO" id="GO:0006998">
    <property type="term" value="P:nuclear envelope organization"/>
    <property type="evidence" value="ECO:0007669"/>
    <property type="project" value="TreeGrafter"/>
</dbReference>
<dbReference type="InterPro" id="IPR039008">
    <property type="entry name" value="IF_rod_dom"/>
</dbReference>
<dbReference type="GO" id="GO:0007097">
    <property type="term" value="P:nuclear migration"/>
    <property type="evidence" value="ECO:0007669"/>
    <property type="project" value="TreeGrafter"/>
</dbReference>
<protein>
    <recommendedName>
        <fullName evidence="5">LTD domain-containing protein</fullName>
    </recommendedName>
</protein>
<feature type="compositionally biased region" description="Gly residues" evidence="4">
    <location>
        <begin position="376"/>
        <end position="387"/>
    </location>
</feature>
<feature type="coiled-coil region" evidence="3">
    <location>
        <begin position="295"/>
        <end position="347"/>
    </location>
</feature>